<dbReference type="PANTHER" id="PTHR24083">
    <property type="entry name" value="NUCLEAR HORMONE RECEPTOR"/>
    <property type="match status" value="1"/>
</dbReference>
<dbReference type="InterPro" id="IPR013088">
    <property type="entry name" value="Znf_NHR/GATA"/>
</dbReference>
<name>A0A9J6BFJ1_POLVA</name>
<feature type="region of interest" description="Disordered" evidence="10">
    <location>
        <begin position="176"/>
        <end position="199"/>
    </location>
</feature>
<comment type="caution">
    <text evidence="13">The sequence shown here is derived from an EMBL/GenBank/DDBJ whole genome shotgun (WGS) entry which is preliminary data.</text>
</comment>
<dbReference type="GO" id="GO:0008270">
    <property type="term" value="F:zinc ion binding"/>
    <property type="evidence" value="ECO:0007669"/>
    <property type="project" value="UniProtKB-KW"/>
</dbReference>
<evidence type="ECO:0000259" key="12">
    <source>
        <dbReference type="PROSITE" id="PS51843"/>
    </source>
</evidence>
<evidence type="ECO:0000256" key="9">
    <source>
        <dbReference type="ARBA" id="ARBA00023242"/>
    </source>
</evidence>
<evidence type="ECO:0000256" key="7">
    <source>
        <dbReference type="ARBA" id="ARBA00023163"/>
    </source>
</evidence>
<keyword evidence="9" id="KW-0539">Nucleus</keyword>
<dbReference type="Pfam" id="PF00104">
    <property type="entry name" value="Hormone_recep"/>
    <property type="match status" value="1"/>
</dbReference>
<keyword evidence="8" id="KW-0675">Receptor</keyword>
<dbReference type="InterPro" id="IPR035500">
    <property type="entry name" value="NHR-like_dom_sf"/>
</dbReference>
<proteinExistence type="predicted"/>
<dbReference type="PRINTS" id="PR00047">
    <property type="entry name" value="STROIDFINGER"/>
</dbReference>
<feature type="region of interest" description="Disordered" evidence="10">
    <location>
        <begin position="119"/>
        <end position="147"/>
    </location>
</feature>
<evidence type="ECO:0000259" key="11">
    <source>
        <dbReference type="PROSITE" id="PS51030"/>
    </source>
</evidence>
<dbReference type="GO" id="GO:0043565">
    <property type="term" value="F:sequence-specific DNA binding"/>
    <property type="evidence" value="ECO:0007669"/>
    <property type="project" value="InterPro"/>
</dbReference>
<keyword evidence="5" id="KW-0805">Transcription regulation</keyword>
<sequence length="535" mass="61147">MDSSIDLPQIKSELIKTELIQAHKSQEITMPSNGNIEFCLVCGDRASGRHYAISCEGCKGFFKRSIRKQLGYQCRGSMNCEVTKHHRNRCQYCRLQKCLACGMRSDSVQHERKPIVDKNKDAMKSQSAHHDSSNSTESTLKMSRKREAQSSSNVNYLSLFQLNPLLMHAASVNLSASPSKISPNDENSFTSDQNENNKMKTDSNELLESVLEQKLFNDSLDMIQFIENSLTTSNYDAFNGNYCEQLSENFLNSLNDEQNVQFKIQIPNLLPKMHFVCEIGSRVLFRTIDWLRDLQVFQLFTADIQSEVLKASWIELLIVGIAQTCNAAQQSHLKPMIISTLINYVKSLLILSEQSQKSDGKSSVKGKKVKKMLNNIFMLNRFVDGLGKLELDAVEFAHLRLLCFFNTNKVYTMNEGYLRQMQAYHEKIIESLQNYQQRASRNRLLNIYQCLSMLPSFNLKIIEKLFFNILVDFVRIDNVIPYIVNLNNGIINEQMKSEKTSETDENSPSINSDDQRYYGNYSDGSGETENGNGRN</sequence>
<feature type="domain" description="NR LBD" evidence="12">
    <location>
        <begin position="242"/>
        <end position="487"/>
    </location>
</feature>
<evidence type="ECO:0000256" key="5">
    <source>
        <dbReference type="ARBA" id="ARBA00023015"/>
    </source>
</evidence>
<keyword evidence="6" id="KW-0238">DNA-binding</keyword>
<dbReference type="Proteomes" id="UP001107558">
    <property type="component" value="Chromosome 4"/>
</dbReference>
<feature type="compositionally biased region" description="Polar residues" evidence="10">
    <location>
        <begin position="176"/>
        <end position="194"/>
    </location>
</feature>
<feature type="domain" description="Nuclear receptor" evidence="11">
    <location>
        <begin position="36"/>
        <end position="110"/>
    </location>
</feature>
<reference evidence="13" key="1">
    <citation type="submission" date="2021-03" db="EMBL/GenBank/DDBJ databases">
        <title>Chromosome level genome of the anhydrobiotic midge Polypedilum vanderplanki.</title>
        <authorList>
            <person name="Yoshida Y."/>
            <person name="Kikawada T."/>
            <person name="Gusev O."/>
        </authorList>
    </citation>
    <scope>NUCLEOTIDE SEQUENCE</scope>
    <source>
        <strain evidence="13">NIAS01</strain>
        <tissue evidence="13">Whole body or cell culture</tissue>
    </source>
</reference>
<dbReference type="PROSITE" id="PS51843">
    <property type="entry name" value="NR_LBD"/>
    <property type="match status" value="1"/>
</dbReference>
<dbReference type="AlphaFoldDB" id="A0A9J6BFJ1"/>
<dbReference type="GO" id="GO:0005634">
    <property type="term" value="C:nucleus"/>
    <property type="evidence" value="ECO:0007669"/>
    <property type="project" value="UniProtKB-SubCell"/>
</dbReference>
<comment type="subcellular location">
    <subcellularLocation>
        <location evidence="1">Nucleus</location>
    </subcellularLocation>
</comment>
<gene>
    <name evidence="13" type="ORF">PVAND_016217</name>
</gene>
<dbReference type="Gene3D" id="3.30.50.10">
    <property type="entry name" value="Erythroid Transcription Factor GATA-1, subunit A"/>
    <property type="match status" value="1"/>
</dbReference>
<dbReference type="SMART" id="SM00430">
    <property type="entry name" value="HOLI"/>
    <property type="match status" value="1"/>
</dbReference>
<keyword evidence="3" id="KW-0863">Zinc-finger</keyword>
<keyword evidence="2" id="KW-0479">Metal-binding</keyword>
<keyword evidence="4" id="KW-0862">Zinc</keyword>
<dbReference type="SUPFAM" id="SSF48508">
    <property type="entry name" value="Nuclear receptor ligand-binding domain"/>
    <property type="match status" value="1"/>
</dbReference>
<dbReference type="InterPro" id="IPR050274">
    <property type="entry name" value="Nuclear_hormone_rcpt_NR2"/>
</dbReference>
<evidence type="ECO:0000256" key="10">
    <source>
        <dbReference type="SAM" id="MobiDB-lite"/>
    </source>
</evidence>
<protein>
    <submittedName>
        <fullName evidence="13">Uncharacterized protein</fullName>
    </submittedName>
</protein>
<evidence type="ECO:0000313" key="13">
    <source>
        <dbReference type="EMBL" id="KAG5668270.1"/>
    </source>
</evidence>
<dbReference type="EMBL" id="JADBJN010000004">
    <property type="protein sequence ID" value="KAG5668270.1"/>
    <property type="molecule type" value="Genomic_DNA"/>
</dbReference>
<dbReference type="OrthoDB" id="40902at2759"/>
<feature type="compositionally biased region" description="Polar residues" evidence="10">
    <location>
        <begin position="522"/>
        <end position="535"/>
    </location>
</feature>
<evidence type="ECO:0000256" key="1">
    <source>
        <dbReference type="ARBA" id="ARBA00004123"/>
    </source>
</evidence>
<dbReference type="Gene3D" id="1.10.565.10">
    <property type="entry name" value="Retinoid X Receptor"/>
    <property type="match status" value="1"/>
</dbReference>
<dbReference type="InterPro" id="IPR001723">
    <property type="entry name" value="Nuclear_hrmn_rcpt"/>
</dbReference>
<keyword evidence="14" id="KW-1185">Reference proteome</keyword>
<dbReference type="SUPFAM" id="SSF57716">
    <property type="entry name" value="Glucocorticoid receptor-like (DNA-binding domain)"/>
    <property type="match status" value="1"/>
</dbReference>
<dbReference type="FunFam" id="3.30.50.10:FF:000015">
    <property type="entry name" value="Nuclear receptor subfamily 2, group C, member 1"/>
    <property type="match status" value="1"/>
</dbReference>
<dbReference type="SMART" id="SM00399">
    <property type="entry name" value="ZnF_C4"/>
    <property type="match status" value="1"/>
</dbReference>
<dbReference type="PRINTS" id="PR00398">
    <property type="entry name" value="STRDHORMONER"/>
</dbReference>
<accession>A0A9J6BFJ1</accession>
<keyword evidence="7" id="KW-0804">Transcription</keyword>
<dbReference type="PROSITE" id="PS51030">
    <property type="entry name" value="NUCLEAR_REC_DBD_2"/>
    <property type="match status" value="1"/>
</dbReference>
<evidence type="ECO:0000313" key="14">
    <source>
        <dbReference type="Proteomes" id="UP001107558"/>
    </source>
</evidence>
<feature type="compositionally biased region" description="Basic and acidic residues" evidence="10">
    <location>
        <begin position="119"/>
        <end position="132"/>
    </location>
</feature>
<dbReference type="Pfam" id="PF00105">
    <property type="entry name" value="zf-C4"/>
    <property type="match status" value="1"/>
</dbReference>
<evidence type="ECO:0000256" key="3">
    <source>
        <dbReference type="ARBA" id="ARBA00022771"/>
    </source>
</evidence>
<dbReference type="InterPro" id="IPR000536">
    <property type="entry name" value="Nucl_hrmn_rcpt_lig-bd"/>
</dbReference>
<organism evidence="13 14">
    <name type="scientific">Polypedilum vanderplanki</name>
    <name type="common">Sleeping chironomid midge</name>
    <dbReference type="NCBI Taxonomy" id="319348"/>
    <lineage>
        <taxon>Eukaryota</taxon>
        <taxon>Metazoa</taxon>
        <taxon>Ecdysozoa</taxon>
        <taxon>Arthropoda</taxon>
        <taxon>Hexapoda</taxon>
        <taxon>Insecta</taxon>
        <taxon>Pterygota</taxon>
        <taxon>Neoptera</taxon>
        <taxon>Endopterygota</taxon>
        <taxon>Diptera</taxon>
        <taxon>Nematocera</taxon>
        <taxon>Chironomoidea</taxon>
        <taxon>Chironomidae</taxon>
        <taxon>Chironominae</taxon>
        <taxon>Polypedilum</taxon>
        <taxon>Polypedilum</taxon>
    </lineage>
</organism>
<evidence type="ECO:0000256" key="2">
    <source>
        <dbReference type="ARBA" id="ARBA00022723"/>
    </source>
</evidence>
<evidence type="ECO:0000256" key="8">
    <source>
        <dbReference type="ARBA" id="ARBA00023170"/>
    </source>
</evidence>
<evidence type="ECO:0000256" key="4">
    <source>
        <dbReference type="ARBA" id="ARBA00022833"/>
    </source>
</evidence>
<dbReference type="InterPro" id="IPR001628">
    <property type="entry name" value="Znf_hrmn_rcpt"/>
</dbReference>
<dbReference type="GO" id="GO:0003700">
    <property type="term" value="F:DNA-binding transcription factor activity"/>
    <property type="evidence" value="ECO:0007669"/>
    <property type="project" value="InterPro"/>
</dbReference>
<evidence type="ECO:0000256" key="6">
    <source>
        <dbReference type="ARBA" id="ARBA00023125"/>
    </source>
</evidence>
<feature type="region of interest" description="Disordered" evidence="10">
    <location>
        <begin position="497"/>
        <end position="535"/>
    </location>
</feature>